<dbReference type="EMBL" id="JABCKV010000066">
    <property type="protein sequence ID" value="KAG5644536.1"/>
    <property type="molecule type" value="Genomic_DNA"/>
</dbReference>
<feature type="transmembrane region" description="Helical" evidence="2">
    <location>
        <begin position="472"/>
        <end position="494"/>
    </location>
</feature>
<sequence length="1596" mass="174884">MYTHFPVFWSQADIVSEAYNIPFLLAVFLDLFLLTVFIAYVLHNFSRSSLEQRARRNAARAKPAKSNNEGSLFLVICLSIGAAAVYAQFIISDEPAFLPWLSNAGHAFATHLVLSPLIRKPPPSPKEFAQHFTSIMRRAWRQIMVIQRVSLELEEKLLKLAWAVVAEIAWYSVAVTIEIWILTFAKTIHVAARVAAMDASGTLDLLLRRAGEWCEEVAKISSKFVAHAGLIGQDAVMHAHEGTEVILRYRRIGSNFVRTQRHFSNVTTIVLVFWHWGSFVIESATLVLCVVATGKIIMRLGRAVWRGCKSACTYTKEWPSLWEMAYAWSFSAAINEAVFWIEDRRRPGRITIPRVAALSFTAIVLFLRFFGFQIDTRKLVGCSCREVWAATEPYGPYMARIVVASPLGVAATNAGAAMWDFLPEPWGAEKIDGWVERWKEVISEVAEVVYTYRNHIWPKVTRPFAYAMLHNVDTVVVASYMMTMTFFSAVIFGWSATRTAATATAIFIFVTTGAVLPVMGARDVAKAVLKVFWVSAKGVHRIARDVVPYFAAAQERTKRWRVRARRMSWFVPEGWKERAYGKRMHISLKAAALTLTIYAAAIYAISSTGVLGTSQAAVLLAIGILLAATLDLLCGDAEGRATTHVKSVISRRCNTAWTAATTREGVYWASTRAVLWPLVTRRSGSDILDSLEARPIDAGALLPLPDVADRGSAESLDQDAGQASQLEIEEVQRPMVTVTPAVIQGEVISTTGGQDGGEETEAAEGDELIDSSFAPSSVGMSTYGSGSTLPSWEETESEQGARLDNESEAVLEEGGEFFELSVALSSLSLASPSSSSTQQKSEVYGSDTSAILGDEDEASNISEEEYSNSASSFSLSVDADSPSDTSAILGDKDEIPTAATETRSIGADSATTQDMPNGNADSATGTDARNDNVEEALPEVAPTRPVHVAWNENPALRDWSFGAEGIPGAPVHGSYAWRPPRTERPHRRGVVAPECRRVEESGEEEEEESLAGFPISESASVASTVSGQETDWLYASDSTTSSRRSGRVLLAASHGYAARALVADSDSDDSGEGWQRVLVVLDSVNLGTVAPPPQSWSLMGAIDDRTTGENGGDRTVGEAFTDLELQEEGSGRERRVASDSASAVSTSPSNHASASFLEGGYSPVEEGAVESLVDFAALFEEAMALDDHGEAGVHREDRFASDEEYRRSQDHLTIESQPGREGNGEENVRIHAQGGANAEASMWFKDSRARVNTSPLRRHHPYPYHGRFAAPRFALRLEESSWVSMTRTFEEVAWNASAQENTQVGMGVEGEGEEEGDMDWEAVWRWKEANRKRRIRREMRLLQPLLGEFNVLGEGFRPSMERSESEREIARFGGEETKERSQWGGAWIVEEFTEAPCFDWRDGNEEVRRRGHPREIWEAAVQEEEGAVAAAAPRGVDGAGALDMVSTNMAGTQAAAAENTTADMNGGDSELVTRKRTRKWKRRQDGTLDVELRSVDGDTAPGSAEAASRSGSSGKTVPGPSEQERFQSNATPLLDRDSTSLVARRLLFNARELQDGDADVDGAVAQMGMHEMRPAARAMIVGKEGRLWQGRIHLRN</sequence>
<keyword evidence="2" id="KW-1133">Transmembrane helix</keyword>
<accession>A0A9P7KE67</accession>
<gene>
    <name evidence="3" type="ORF">DXG03_008190</name>
</gene>
<name>A0A9P7KE67_9AGAR</name>
<feature type="transmembrane region" description="Helical" evidence="2">
    <location>
        <begin position="20"/>
        <end position="42"/>
    </location>
</feature>
<feature type="region of interest" description="Disordered" evidence="1">
    <location>
        <begin position="1126"/>
        <end position="1154"/>
    </location>
</feature>
<feature type="transmembrane region" description="Helical" evidence="2">
    <location>
        <begin position="273"/>
        <end position="297"/>
    </location>
</feature>
<feature type="transmembrane region" description="Helical" evidence="2">
    <location>
        <begin position="72"/>
        <end position="91"/>
    </location>
</feature>
<feature type="region of interest" description="Disordered" evidence="1">
    <location>
        <begin position="1198"/>
        <end position="1225"/>
    </location>
</feature>
<dbReference type="Proteomes" id="UP000775547">
    <property type="component" value="Unassembled WGS sequence"/>
</dbReference>
<feature type="compositionally biased region" description="Basic and acidic residues" evidence="1">
    <location>
        <begin position="1102"/>
        <end position="1116"/>
    </location>
</feature>
<reference evidence="3" key="2">
    <citation type="submission" date="2021-10" db="EMBL/GenBank/DDBJ databases">
        <title>Phylogenomics reveals ancestral predisposition of the termite-cultivated fungus Termitomyces towards a domesticated lifestyle.</title>
        <authorList>
            <person name="Auxier B."/>
            <person name="Grum-Grzhimaylo A."/>
            <person name="Cardenas M.E."/>
            <person name="Lodge J.D."/>
            <person name="Laessoe T."/>
            <person name="Pedersen O."/>
            <person name="Smith M.E."/>
            <person name="Kuyper T.W."/>
            <person name="Franco-Molano E.A."/>
            <person name="Baroni T.J."/>
            <person name="Aanen D.K."/>
        </authorList>
    </citation>
    <scope>NUCLEOTIDE SEQUENCE</scope>
    <source>
        <strain evidence="3">AP01</strain>
        <tissue evidence="3">Mycelium</tissue>
    </source>
</reference>
<evidence type="ECO:0000256" key="1">
    <source>
        <dbReference type="SAM" id="MobiDB-lite"/>
    </source>
</evidence>
<feature type="compositionally biased region" description="Polar residues" evidence="1">
    <location>
        <begin position="773"/>
        <end position="790"/>
    </location>
</feature>
<feature type="compositionally biased region" description="Basic and acidic residues" evidence="1">
    <location>
        <begin position="1198"/>
        <end position="1213"/>
    </location>
</feature>
<feature type="transmembrane region" description="Helical" evidence="2">
    <location>
        <begin position="586"/>
        <end position="605"/>
    </location>
</feature>
<evidence type="ECO:0000313" key="4">
    <source>
        <dbReference type="Proteomes" id="UP000775547"/>
    </source>
</evidence>
<organism evidence="3 4">
    <name type="scientific">Asterophora parasitica</name>
    <dbReference type="NCBI Taxonomy" id="117018"/>
    <lineage>
        <taxon>Eukaryota</taxon>
        <taxon>Fungi</taxon>
        <taxon>Dikarya</taxon>
        <taxon>Basidiomycota</taxon>
        <taxon>Agaricomycotina</taxon>
        <taxon>Agaricomycetes</taxon>
        <taxon>Agaricomycetidae</taxon>
        <taxon>Agaricales</taxon>
        <taxon>Tricholomatineae</taxon>
        <taxon>Lyophyllaceae</taxon>
        <taxon>Asterophora</taxon>
    </lineage>
</organism>
<feature type="compositionally biased region" description="Polar residues" evidence="1">
    <location>
        <begin position="899"/>
        <end position="927"/>
    </location>
</feature>
<feature type="region of interest" description="Disordered" evidence="1">
    <location>
        <begin position="1097"/>
        <end position="1116"/>
    </location>
</feature>
<keyword evidence="4" id="KW-1185">Reference proteome</keyword>
<feature type="transmembrane region" description="Helical" evidence="2">
    <location>
        <begin position="500"/>
        <end position="520"/>
    </location>
</feature>
<feature type="compositionally biased region" description="Low complexity" evidence="1">
    <location>
        <begin position="1138"/>
        <end position="1149"/>
    </location>
</feature>
<feature type="region of interest" description="Disordered" evidence="1">
    <location>
        <begin position="872"/>
        <end position="933"/>
    </location>
</feature>
<feature type="region of interest" description="Disordered" evidence="1">
    <location>
        <begin position="746"/>
        <end position="804"/>
    </location>
</feature>
<protein>
    <submittedName>
        <fullName evidence="3">Uncharacterized protein</fullName>
    </submittedName>
</protein>
<feature type="transmembrane region" description="Helical" evidence="2">
    <location>
        <begin position="352"/>
        <end position="370"/>
    </location>
</feature>
<feature type="region of interest" description="Disordered" evidence="1">
    <location>
        <begin position="830"/>
        <end position="853"/>
    </location>
</feature>
<keyword evidence="2" id="KW-0472">Membrane</keyword>
<proteinExistence type="predicted"/>
<comment type="caution">
    <text evidence="3">The sequence shown here is derived from an EMBL/GenBank/DDBJ whole genome shotgun (WGS) entry which is preliminary data.</text>
</comment>
<feature type="compositionally biased region" description="Low complexity" evidence="1">
    <location>
        <begin position="1502"/>
        <end position="1514"/>
    </location>
</feature>
<feature type="transmembrane region" description="Helical" evidence="2">
    <location>
        <begin position="160"/>
        <end position="182"/>
    </location>
</feature>
<evidence type="ECO:0000256" key="2">
    <source>
        <dbReference type="SAM" id="Phobius"/>
    </source>
</evidence>
<keyword evidence="2" id="KW-0812">Transmembrane</keyword>
<feature type="compositionally biased region" description="Acidic residues" evidence="1">
    <location>
        <begin position="756"/>
        <end position="769"/>
    </location>
</feature>
<feature type="compositionally biased region" description="Polar residues" evidence="1">
    <location>
        <begin position="837"/>
        <end position="849"/>
    </location>
</feature>
<reference evidence="3" key="1">
    <citation type="submission" date="2020-07" db="EMBL/GenBank/DDBJ databases">
        <authorList>
            <person name="Nieuwenhuis M."/>
            <person name="Van De Peppel L.J.J."/>
        </authorList>
    </citation>
    <scope>NUCLEOTIDE SEQUENCE</scope>
    <source>
        <strain evidence="3">AP01</strain>
        <tissue evidence="3">Mycelium</tissue>
    </source>
</reference>
<feature type="region of interest" description="Disordered" evidence="1">
    <location>
        <begin position="1462"/>
        <end position="1533"/>
    </location>
</feature>
<feature type="compositionally biased region" description="Basic and acidic residues" evidence="1">
    <location>
        <begin position="1483"/>
        <end position="1496"/>
    </location>
</feature>
<evidence type="ECO:0000313" key="3">
    <source>
        <dbReference type="EMBL" id="KAG5644536.1"/>
    </source>
</evidence>